<reference evidence="2 3" key="1">
    <citation type="submission" date="2019-11" db="EMBL/GenBank/DDBJ databases">
        <title>Whole-genome sequence of a Rhodoblastus acidophilus DSM 142.</title>
        <authorList>
            <person name="Kyndt J.A."/>
            <person name="Meyer T.E."/>
        </authorList>
    </citation>
    <scope>NUCLEOTIDE SEQUENCE [LARGE SCALE GENOMIC DNA]</scope>
    <source>
        <strain evidence="2 3">DSM 142</strain>
    </source>
</reference>
<organism evidence="2 3">
    <name type="scientific">Rhodoblastus acidophilus</name>
    <name type="common">Rhodopseudomonas acidophila</name>
    <dbReference type="NCBI Taxonomy" id="1074"/>
    <lineage>
        <taxon>Bacteria</taxon>
        <taxon>Pseudomonadati</taxon>
        <taxon>Pseudomonadota</taxon>
        <taxon>Alphaproteobacteria</taxon>
        <taxon>Hyphomicrobiales</taxon>
        <taxon>Rhodoblastaceae</taxon>
        <taxon>Rhodoblastus</taxon>
    </lineage>
</organism>
<evidence type="ECO:0000313" key="2">
    <source>
        <dbReference type="EMBL" id="MTV29714.1"/>
    </source>
</evidence>
<dbReference type="AlphaFoldDB" id="A0A6N8DLR7"/>
<accession>A0A6N8DLR7</accession>
<dbReference type="RefSeq" id="WP_155444363.1">
    <property type="nucleotide sequence ID" value="NZ_JAOQNR010000001.1"/>
</dbReference>
<dbReference type="Pfam" id="PF01928">
    <property type="entry name" value="CYTH"/>
    <property type="match status" value="1"/>
</dbReference>
<dbReference type="Proteomes" id="UP000439113">
    <property type="component" value="Unassembled WGS sequence"/>
</dbReference>
<dbReference type="Gene3D" id="2.40.320.10">
    <property type="entry name" value="Hypothetical Protein Pfu-838710-001"/>
    <property type="match status" value="1"/>
</dbReference>
<dbReference type="PROSITE" id="PS51707">
    <property type="entry name" value="CYTH"/>
    <property type="match status" value="1"/>
</dbReference>
<proteinExistence type="predicted"/>
<name>A0A6N8DLR7_RHOAC</name>
<sequence length="172" mass="19411">MNVEIERKFLLRTNDWRAEVVDVERYRDGLIAETGCGKVRVRLADSFASLTVKSPATGLARHEFEYPISRSDAELMLTTMCGDMVAQKLRHRVIHEGFEWTVDVYEKRLAGIALAEIELDHEDQHIPLPPWVGAEVTGDARFHKRNMMRLSLASAAPLTVEDLLGLAFLAHA</sequence>
<dbReference type="PANTHER" id="PTHR40114">
    <property type="entry name" value="SLR0698 PROTEIN"/>
    <property type="match status" value="1"/>
</dbReference>
<protein>
    <submittedName>
        <fullName evidence="2">CYTH domain-containing protein</fullName>
    </submittedName>
</protein>
<dbReference type="InterPro" id="IPR033469">
    <property type="entry name" value="CYTH-like_dom_sf"/>
</dbReference>
<evidence type="ECO:0000259" key="1">
    <source>
        <dbReference type="PROSITE" id="PS51707"/>
    </source>
</evidence>
<dbReference type="InterPro" id="IPR023577">
    <property type="entry name" value="CYTH_domain"/>
</dbReference>
<dbReference type="SMART" id="SM01118">
    <property type="entry name" value="CYTH"/>
    <property type="match status" value="1"/>
</dbReference>
<dbReference type="SUPFAM" id="SSF55154">
    <property type="entry name" value="CYTH-like phosphatases"/>
    <property type="match status" value="1"/>
</dbReference>
<gene>
    <name evidence="2" type="ORF">GJ654_01755</name>
</gene>
<dbReference type="CDD" id="cd07891">
    <property type="entry name" value="CYTH-like_CthTTM-like_1"/>
    <property type="match status" value="1"/>
</dbReference>
<dbReference type="InterPro" id="IPR012042">
    <property type="entry name" value="NeuTTM/CthTTM-like"/>
</dbReference>
<dbReference type="EMBL" id="WNKS01000001">
    <property type="protein sequence ID" value="MTV29714.1"/>
    <property type="molecule type" value="Genomic_DNA"/>
</dbReference>
<feature type="domain" description="CYTH" evidence="1">
    <location>
        <begin position="2"/>
        <end position="149"/>
    </location>
</feature>
<evidence type="ECO:0000313" key="3">
    <source>
        <dbReference type="Proteomes" id="UP000439113"/>
    </source>
</evidence>
<dbReference type="PIRSF" id="PIRSF016487">
    <property type="entry name" value="CYTH_UCP016487"/>
    <property type="match status" value="1"/>
</dbReference>
<dbReference type="OrthoDB" id="9805588at2"/>
<dbReference type="PANTHER" id="PTHR40114:SF1">
    <property type="entry name" value="SLR0698 PROTEIN"/>
    <property type="match status" value="1"/>
</dbReference>
<comment type="caution">
    <text evidence="2">The sequence shown here is derived from an EMBL/GenBank/DDBJ whole genome shotgun (WGS) entry which is preliminary data.</text>
</comment>